<feature type="domain" description="TnsA endonuclease C-terminal" evidence="1">
    <location>
        <begin position="151"/>
        <end position="229"/>
    </location>
</feature>
<dbReference type="AlphaFoldDB" id="D4H799"/>
<dbReference type="InterPro" id="IPR011856">
    <property type="entry name" value="tRNA_endonuc-like_dom_sf"/>
</dbReference>
<dbReference type="SUPFAM" id="SSF52980">
    <property type="entry name" value="Restriction endonuclease-like"/>
    <property type="match status" value="1"/>
</dbReference>
<dbReference type="OrthoDB" id="5291587at2"/>
<dbReference type="HOGENOM" id="CLU_076083_0_1_0"/>
<dbReference type="Proteomes" id="UP000002012">
    <property type="component" value="Chromosome"/>
</dbReference>
<dbReference type="KEGG" id="dap:Dacet_1126"/>
<accession>D4H799</accession>
<dbReference type="CDD" id="cd22362">
    <property type="entry name" value="TnsA_endonuclease-like"/>
    <property type="match status" value="1"/>
</dbReference>
<dbReference type="STRING" id="522772.Dacet_1126"/>
<dbReference type="GO" id="GO:0004519">
    <property type="term" value="F:endonuclease activity"/>
    <property type="evidence" value="ECO:0007669"/>
    <property type="project" value="UniProtKB-KW"/>
</dbReference>
<evidence type="ECO:0000259" key="1">
    <source>
        <dbReference type="Pfam" id="PF08721"/>
    </source>
</evidence>
<sequence>MPDLSYGQPQLSEYEPAIKIPCTKGLNSTVSRINGSKTSRVHHLLSRNETRYFYYLEWATNVSDIREQFPLDIAETREIANKLDLKHANVRGNDIIMTTDFLISIDNNHVIARTFKMSKELNKKSVLKKFAVEKEYWDRRGVDWGIVTENEIDNVIVANIEFYHRSRSYLQDEKISEEHVNAVLRGIGTAEDNLKNVLLGTDEYYGLEVGQALSIFKCLVFKKRIKVDMRNKFSISMKCRDIQVM</sequence>
<evidence type="ECO:0000313" key="3">
    <source>
        <dbReference type="EMBL" id="ADD67898.1"/>
    </source>
</evidence>
<protein>
    <submittedName>
        <fullName evidence="3">TnsA endonuclease</fullName>
    </submittedName>
</protein>
<proteinExistence type="predicted"/>
<dbReference type="PaxDb" id="522772-Dacet_1126"/>
<dbReference type="InterPro" id="IPR014833">
    <property type="entry name" value="TnsA_N"/>
</dbReference>
<evidence type="ECO:0000313" key="4">
    <source>
        <dbReference type="Proteomes" id="UP000002012"/>
    </source>
</evidence>
<dbReference type="EMBL" id="CP001968">
    <property type="protein sequence ID" value="ADD67898.1"/>
    <property type="molecule type" value="Genomic_DNA"/>
</dbReference>
<dbReference type="Gene3D" id="1.10.10.10">
    <property type="entry name" value="Winged helix-like DNA-binding domain superfamily/Winged helix DNA-binding domain"/>
    <property type="match status" value="1"/>
</dbReference>
<keyword evidence="4" id="KW-1185">Reference proteome</keyword>
<dbReference type="InterPro" id="IPR014832">
    <property type="entry name" value="TnsA_C"/>
</dbReference>
<dbReference type="InParanoid" id="D4H799"/>
<dbReference type="GO" id="GO:0003676">
    <property type="term" value="F:nucleic acid binding"/>
    <property type="evidence" value="ECO:0007669"/>
    <property type="project" value="InterPro"/>
</dbReference>
<keyword evidence="3" id="KW-0255">Endonuclease</keyword>
<dbReference type="Gene3D" id="3.40.1350.10">
    <property type="match status" value="1"/>
</dbReference>
<organism evidence="3 4">
    <name type="scientific">Denitrovibrio acetiphilus (strain DSM 12809 / NBRC 114555 / N2460)</name>
    <dbReference type="NCBI Taxonomy" id="522772"/>
    <lineage>
        <taxon>Bacteria</taxon>
        <taxon>Pseudomonadati</taxon>
        <taxon>Deferribacterota</taxon>
        <taxon>Deferribacteres</taxon>
        <taxon>Deferribacterales</taxon>
        <taxon>Geovibrionaceae</taxon>
        <taxon>Denitrovibrio</taxon>
    </lineage>
</organism>
<dbReference type="RefSeq" id="WP_013010422.1">
    <property type="nucleotide sequence ID" value="NC_013943.1"/>
</dbReference>
<feature type="domain" description="TnsA endonuclease N-terminal" evidence="2">
    <location>
        <begin position="61"/>
        <end position="149"/>
    </location>
</feature>
<name>D4H799_DENA2</name>
<dbReference type="InterPro" id="IPR011335">
    <property type="entry name" value="Restrct_endonuc-II-like"/>
</dbReference>
<dbReference type="Pfam" id="PF08722">
    <property type="entry name" value="Tn7_TnsA-like_N"/>
    <property type="match status" value="1"/>
</dbReference>
<dbReference type="InterPro" id="IPR036388">
    <property type="entry name" value="WH-like_DNA-bd_sf"/>
</dbReference>
<keyword evidence="3" id="KW-0378">Hydrolase</keyword>
<keyword evidence="3" id="KW-0540">Nuclease</keyword>
<dbReference type="Pfam" id="PF08721">
    <property type="entry name" value="Tn7_Tnp_TnsA_C"/>
    <property type="match status" value="1"/>
</dbReference>
<dbReference type="eggNOG" id="ENOG502Z9E1">
    <property type="taxonomic scope" value="Bacteria"/>
</dbReference>
<gene>
    <name evidence="3" type="ordered locus">Dacet_1126</name>
</gene>
<reference evidence="3 4" key="1">
    <citation type="journal article" date="2010" name="Stand. Genomic Sci.">
        <title>Complete genome sequence of Denitrovibrio acetiphilus type strain (N2460).</title>
        <authorList>
            <person name="Kiss H."/>
            <person name="Lang E."/>
            <person name="Lapidus A."/>
            <person name="Copeland A."/>
            <person name="Nolan M."/>
            <person name="Glavina Del Rio T."/>
            <person name="Chen F."/>
            <person name="Lucas S."/>
            <person name="Tice H."/>
            <person name="Cheng J.F."/>
            <person name="Han C."/>
            <person name="Goodwin L."/>
            <person name="Pitluck S."/>
            <person name="Liolios K."/>
            <person name="Pati A."/>
            <person name="Ivanova N."/>
            <person name="Mavromatis K."/>
            <person name="Chen A."/>
            <person name="Palaniappan K."/>
            <person name="Land M."/>
            <person name="Hauser L."/>
            <person name="Chang Y.J."/>
            <person name="Jeffries C.D."/>
            <person name="Detter J.C."/>
            <person name="Brettin T."/>
            <person name="Spring S."/>
            <person name="Rohde M."/>
            <person name="Goker M."/>
            <person name="Woyke T."/>
            <person name="Bristow J."/>
            <person name="Eisen J.A."/>
            <person name="Markowitz V."/>
            <person name="Hugenholtz P."/>
            <person name="Kyrpides N.C."/>
            <person name="Klenk H.P."/>
        </authorList>
    </citation>
    <scope>NUCLEOTIDE SEQUENCE [LARGE SCALE GENOMIC DNA]</scope>
    <source>
        <strain evidence="4">DSM 12809 / NBRC 114555 / N2460</strain>
    </source>
</reference>
<evidence type="ECO:0000259" key="2">
    <source>
        <dbReference type="Pfam" id="PF08722"/>
    </source>
</evidence>